<reference evidence="2" key="2">
    <citation type="submission" date="2015-01" db="EMBL/GenBank/DDBJ databases">
        <title>Evolutionary Origins and Diversification of the Mycorrhizal Mutualists.</title>
        <authorList>
            <consortium name="DOE Joint Genome Institute"/>
            <consortium name="Mycorrhizal Genomics Consortium"/>
            <person name="Kohler A."/>
            <person name="Kuo A."/>
            <person name="Nagy L.G."/>
            <person name="Floudas D."/>
            <person name="Copeland A."/>
            <person name="Barry K.W."/>
            <person name="Cichocki N."/>
            <person name="Veneault-Fourrey C."/>
            <person name="LaButti K."/>
            <person name="Lindquist E.A."/>
            <person name="Lipzen A."/>
            <person name="Lundell T."/>
            <person name="Morin E."/>
            <person name="Murat C."/>
            <person name="Riley R."/>
            <person name="Ohm R."/>
            <person name="Sun H."/>
            <person name="Tunlid A."/>
            <person name="Henrissat B."/>
            <person name="Grigoriev I.V."/>
            <person name="Hibbett D.S."/>
            <person name="Martin F."/>
        </authorList>
    </citation>
    <scope>NUCLEOTIDE SEQUENCE [LARGE SCALE GENOMIC DNA]</scope>
    <source>
        <strain evidence="2">F 1598</strain>
    </source>
</reference>
<reference evidence="1 2" key="1">
    <citation type="submission" date="2014-04" db="EMBL/GenBank/DDBJ databases">
        <authorList>
            <consortium name="DOE Joint Genome Institute"/>
            <person name="Kuo A."/>
            <person name="Tarkka M."/>
            <person name="Buscot F."/>
            <person name="Kohler A."/>
            <person name="Nagy L.G."/>
            <person name="Floudas D."/>
            <person name="Copeland A."/>
            <person name="Barry K.W."/>
            <person name="Cichocki N."/>
            <person name="Veneault-Fourrey C."/>
            <person name="LaButti K."/>
            <person name="Lindquist E.A."/>
            <person name="Lipzen A."/>
            <person name="Lundell T."/>
            <person name="Morin E."/>
            <person name="Murat C."/>
            <person name="Sun H."/>
            <person name="Tunlid A."/>
            <person name="Henrissat B."/>
            <person name="Grigoriev I.V."/>
            <person name="Hibbett D.S."/>
            <person name="Martin F."/>
            <person name="Nordberg H.P."/>
            <person name="Cantor M.N."/>
            <person name="Hua S.X."/>
        </authorList>
    </citation>
    <scope>NUCLEOTIDE SEQUENCE [LARGE SCALE GENOMIC DNA]</scope>
    <source>
        <strain evidence="1 2">F 1598</strain>
    </source>
</reference>
<dbReference type="EMBL" id="KN832987">
    <property type="protein sequence ID" value="KIM84741.1"/>
    <property type="molecule type" value="Genomic_DNA"/>
</dbReference>
<dbReference type="HOGENOM" id="CLU_2979897_0_0_1"/>
<proteinExistence type="predicted"/>
<sequence length="58" mass="6417">MFQISVKKSDQCASGSSRRIAVKYPDMYGARSAFLQGRNMRKVASPKRGTDFPVYNGG</sequence>
<organism evidence="1 2">
    <name type="scientific">Piloderma croceum (strain F 1598)</name>
    <dbReference type="NCBI Taxonomy" id="765440"/>
    <lineage>
        <taxon>Eukaryota</taxon>
        <taxon>Fungi</taxon>
        <taxon>Dikarya</taxon>
        <taxon>Basidiomycota</taxon>
        <taxon>Agaricomycotina</taxon>
        <taxon>Agaricomycetes</taxon>
        <taxon>Agaricomycetidae</taxon>
        <taxon>Atheliales</taxon>
        <taxon>Atheliaceae</taxon>
        <taxon>Piloderma</taxon>
    </lineage>
</organism>
<dbReference type="Proteomes" id="UP000054166">
    <property type="component" value="Unassembled WGS sequence"/>
</dbReference>
<protein>
    <submittedName>
        <fullName evidence="1">Uncharacterized protein</fullName>
    </submittedName>
</protein>
<accession>A0A0C3G2A0</accession>
<gene>
    <name evidence="1" type="ORF">PILCRDRAFT_818348</name>
</gene>
<dbReference type="AlphaFoldDB" id="A0A0C3G2A0"/>
<evidence type="ECO:0000313" key="1">
    <source>
        <dbReference type="EMBL" id="KIM84741.1"/>
    </source>
</evidence>
<evidence type="ECO:0000313" key="2">
    <source>
        <dbReference type="Proteomes" id="UP000054166"/>
    </source>
</evidence>
<keyword evidence="2" id="KW-1185">Reference proteome</keyword>
<name>A0A0C3G2A0_PILCF</name>
<dbReference type="InParanoid" id="A0A0C3G2A0"/>